<protein>
    <recommendedName>
        <fullName evidence="2">ParB/Sulfiredoxin domain-containing protein</fullName>
    </recommendedName>
</protein>
<organism evidence="1">
    <name type="scientific">viral metagenome</name>
    <dbReference type="NCBI Taxonomy" id="1070528"/>
    <lineage>
        <taxon>unclassified sequences</taxon>
        <taxon>metagenomes</taxon>
        <taxon>organismal metagenomes</taxon>
    </lineage>
</organism>
<proteinExistence type="predicted"/>
<accession>A0A6M3IMQ3</accession>
<gene>
    <name evidence="1" type="ORF">MM415B01568_0011</name>
</gene>
<dbReference type="AlphaFoldDB" id="A0A6M3IMQ3"/>
<reference evidence="1" key="1">
    <citation type="submission" date="2020-03" db="EMBL/GenBank/DDBJ databases">
        <title>The deep terrestrial virosphere.</title>
        <authorList>
            <person name="Holmfeldt K."/>
            <person name="Nilsson E."/>
            <person name="Simone D."/>
            <person name="Lopez-Fernandez M."/>
            <person name="Wu X."/>
            <person name="de Brujin I."/>
            <person name="Lundin D."/>
            <person name="Andersson A."/>
            <person name="Bertilsson S."/>
            <person name="Dopson M."/>
        </authorList>
    </citation>
    <scope>NUCLEOTIDE SEQUENCE</scope>
    <source>
        <strain evidence="1">MM415B01568</strain>
    </source>
</reference>
<sequence length="229" mass="25927">MSVARTPVKNVIKVINSSNLPTTSYKNLKDFQGDLKIVTDESLNKMKQSIIINGIFVPKFVWFNENKDMMIMDGHTTTKALGELERDGWVIPEIPYCMIAAKNRTDASKKLLILNSQYGTINPETSFLVDYNLDLKSVMGEIDIPELEIFQIDDSLPTVEELTKAGTADKTKLESITEKGVQENARFSAVFWFDDEETFASIVERYGTTSKHSFNSEQLLNDVRLLNEV</sequence>
<evidence type="ECO:0000313" key="1">
    <source>
        <dbReference type="EMBL" id="QJA57752.1"/>
    </source>
</evidence>
<name>A0A6M3IMQ3_9ZZZZ</name>
<dbReference type="EMBL" id="MT141290">
    <property type="protein sequence ID" value="QJA57752.1"/>
    <property type="molecule type" value="Genomic_DNA"/>
</dbReference>
<evidence type="ECO:0008006" key="2">
    <source>
        <dbReference type="Google" id="ProtNLM"/>
    </source>
</evidence>